<organism evidence="1 2">
    <name type="scientific">Myotis myotis</name>
    <name type="common">Greater mouse-eared bat</name>
    <name type="synonym">Vespertilio myotis</name>
    <dbReference type="NCBI Taxonomy" id="51298"/>
    <lineage>
        <taxon>Eukaryota</taxon>
        <taxon>Metazoa</taxon>
        <taxon>Chordata</taxon>
        <taxon>Craniata</taxon>
        <taxon>Vertebrata</taxon>
        <taxon>Euteleostomi</taxon>
        <taxon>Mammalia</taxon>
        <taxon>Eutheria</taxon>
        <taxon>Laurasiatheria</taxon>
        <taxon>Chiroptera</taxon>
        <taxon>Yangochiroptera</taxon>
        <taxon>Vespertilionidae</taxon>
        <taxon>Myotis</taxon>
    </lineage>
</organism>
<evidence type="ECO:0000313" key="2">
    <source>
        <dbReference type="Proteomes" id="UP000527355"/>
    </source>
</evidence>
<name>A0A7J7SRJ6_MYOMY</name>
<dbReference type="VEuPathDB" id="HostDB:LOC118673362"/>
<dbReference type="OrthoDB" id="8727558at2759"/>
<reference evidence="1 2" key="1">
    <citation type="journal article" date="2020" name="Nature">
        <title>Six reference-quality genomes reveal evolution of bat adaptations.</title>
        <authorList>
            <person name="Jebb D."/>
            <person name="Huang Z."/>
            <person name="Pippel M."/>
            <person name="Hughes G.M."/>
            <person name="Lavrichenko K."/>
            <person name="Devanna P."/>
            <person name="Winkler S."/>
            <person name="Jermiin L.S."/>
            <person name="Skirmuntt E.C."/>
            <person name="Katzourakis A."/>
            <person name="Burkitt-Gray L."/>
            <person name="Ray D.A."/>
            <person name="Sullivan K.A.M."/>
            <person name="Roscito J.G."/>
            <person name="Kirilenko B.M."/>
            <person name="Davalos L.M."/>
            <person name="Corthals A.P."/>
            <person name="Power M.L."/>
            <person name="Jones G."/>
            <person name="Ransome R.D."/>
            <person name="Dechmann D.K.N."/>
            <person name="Locatelli A.G."/>
            <person name="Puechmaille S.J."/>
            <person name="Fedrigo O."/>
            <person name="Jarvis E.D."/>
            <person name="Hiller M."/>
            <person name="Vernes S.C."/>
            <person name="Myers E.W."/>
            <person name="Teeling E.C."/>
        </authorList>
    </citation>
    <scope>NUCLEOTIDE SEQUENCE [LARGE SCALE GENOMIC DNA]</scope>
    <source>
        <strain evidence="1">MMyoMyo1</strain>
        <tissue evidence="1">Flight muscle</tissue>
    </source>
</reference>
<dbReference type="InterPro" id="IPR029194">
    <property type="entry name" value="LEP503"/>
</dbReference>
<protein>
    <submittedName>
        <fullName evidence="1">Lens epithelial protein</fullName>
    </submittedName>
</protein>
<accession>A0A7J7SRJ6</accession>
<gene>
    <name evidence="1" type="ORF">mMyoMyo1_007659</name>
</gene>
<dbReference type="Proteomes" id="UP000527355">
    <property type="component" value="Unassembled WGS sequence"/>
</dbReference>
<dbReference type="AlphaFoldDB" id="A0A7J7SRJ6"/>
<keyword evidence="2" id="KW-1185">Reference proteome</keyword>
<dbReference type="PANTHER" id="PTHR16968">
    <property type="entry name" value="LENS EPITHELIAL CELL PROTEIN LEP503"/>
    <property type="match status" value="1"/>
</dbReference>
<dbReference type="PANTHER" id="PTHR16968:SF2">
    <property type="entry name" value="LENS EPITHELIAL CELL PROTEIN LEP503"/>
    <property type="match status" value="1"/>
</dbReference>
<sequence>MQARTQPLAQALPFSCRGALPDAGLRVPVVKTGTRWEGLQRTLREVLYVLLCCWCVKELLD</sequence>
<evidence type="ECO:0000313" key="1">
    <source>
        <dbReference type="EMBL" id="KAF6290865.1"/>
    </source>
</evidence>
<dbReference type="Pfam" id="PF15221">
    <property type="entry name" value="LEP503"/>
    <property type="match status" value="1"/>
</dbReference>
<comment type="caution">
    <text evidence="1">The sequence shown here is derived from an EMBL/GenBank/DDBJ whole genome shotgun (WGS) entry which is preliminary data.</text>
</comment>
<dbReference type="EMBL" id="JABWUV010000018">
    <property type="protein sequence ID" value="KAF6290865.1"/>
    <property type="molecule type" value="Genomic_DNA"/>
</dbReference>
<proteinExistence type="predicted"/>